<protein>
    <submittedName>
        <fullName evidence="1">Uncharacterized protein</fullName>
    </submittedName>
</protein>
<gene>
    <name evidence="1" type="ORF">XFF6991_280194</name>
</gene>
<dbReference type="Proteomes" id="UP000234345">
    <property type="component" value="Unassembled WGS sequence"/>
</dbReference>
<name>A0A7Z7NGX8_XANCH</name>
<evidence type="ECO:0000313" key="2">
    <source>
        <dbReference type="Proteomes" id="UP000234345"/>
    </source>
</evidence>
<organism evidence="1 2">
    <name type="scientific">Xanthomonas campestris pv. phaseoli</name>
    <dbReference type="NCBI Taxonomy" id="317013"/>
    <lineage>
        <taxon>Bacteria</taxon>
        <taxon>Pseudomonadati</taxon>
        <taxon>Pseudomonadota</taxon>
        <taxon>Gammaproteobacteria</taxon>
        <taxon>Lysobacterales</taxon>
        <taxon>Lysobacteraceae</taxon>
        <taxon>Xanthomonas</taxon>
    </lineage>
</organism>
<sequence length="71" mass="7893">MGMSSKLDTTHAGEHTNRTRAFNHLRQAITAVNLPTPDHSTALCFNRDKLSNEGARNIRDPTFSTLNQLSL</sequence>
<reference evidence="1 2" key="1">
    <citation type="submission" date="2017-10" db="EMBL/GenBank/DDBJ databases">
        <authorList>
            <person name="Regsiter A."/>
            <person name="William W."/>
        </authorList>
    </citation>
    <scope>NUCLEOTIDE SEQUENCE [LARGE SCALE GENOMIC DNA]</scope>
    <source>
        <strain evidence="1 2">CFBP6991</strain>
    </source>
</reference>
<proteinExistence type="predicted"/>
<dbReference type="EMBL" id="OCZC01000054">
    <property type="protein sequence ID" value="SOO23535.1"/>
    <property type="molecule type" value="Genomic_DNA"/>
</dbReference>
<accession>A0A7Z7NGX8</accession>
<evidence type="ECO:0000313" key="1">
    <source>
        <dbReference type="EMBL" id="SOO23535.1"/>
    </source>
</evidence>
<comment type="caution">
    <text evidence="1">The sequence shown here is derived from an EMBL/GenBank/DDBJ whole genome shotgun (WGS) entry which is preliminary data.</text>
</comment>
<dbReference type="AlphaFoldDB" id="A0A7Z7NGX8"/>